<accession>A0A918AV64</accession>
<name>A0A918AV64_9ACTN</name>
<evidence type="ECO:0000313" key="2">
    <source>
        <dbReference type="Proteomes" id="UP000654123"/>
    </source>
</evidence>
<reference evidence="1" key="1">
    <citation type="journal article" date="2014" name="Int. J. Syst. Evol. Microbiol.">
        <title>Complete genome sequence of Corynebacterium casei LMG S-19264T (=DSM 44701T), isolated from a smear-ripened cheese.</title>
        <authorList>
            <consortium name="US DOE Joint Genome Institute (JGI-PGF)"/>
            <person name="Walter F."/>
            <person name="Albersmeier A."/>
            <person name="Kalinowski J."/>
            <person name="Ruckert C."/>
        </authorList>
    </citation>
    <scope>NUCLEOTIDE SEQUENCE</scope>
    <source>
        <strain evidence="1">JCM 4335</strain>
    </source>
</reference>
<protein>
    <submittedName>
        <fullName evidence="1">Uncharacterized protein</fullName>
    </submittedName>
</protein>
<reference evidence="1" key="2">
    <citation type="submission" date="2020-09" db="EMBL/GenBank/DDBJ databases">
        <authorList>
            <person name="Sun Q."/>
            <person name="Ohkuma M."/>
        </authorList>
    </citation>
    <scope>NUCLEOTIDE SEQUENCE</scope>
    <source>
        <strain evidence="1">JCM 4335</strain>
    </source>
</reference>
<keyword evidence="2" id="KW-1185">Reference proteome</keyword>
<proteinExistence type="predicted"/>
<comment type="caution">
    <text evidence="1">The sequence shown here is derived from an EMBL/GenBank/DDBJ whole genome shotgun (WGS) entry which is preliminary data.</text>
</comment>
<dbReference type="AlphaFoldDB" id="A0A918AV64"/>
<gene>
    <name evidence="1" type="ORF">GCM10010249_03760</name>
</gene>
<sequence length="64" mass="6567">MADAGSPRIRITVGTYIAVSLPCPSDEVHLGSNETNTSTGGAGTVTVEAPRSVRWAVSLQVPEG</sequence>
<dbReference type="EMBL" id="BMSV01000001">
    <property type="protein sequence ID" value="GGP89262.1"/>
    <property type="molecule type" value="Genomic_DNA"/>
</dbReference>
<dbReference type="Proteomes" id="UP000654123">
    <property type="component" value="Unassembled WGS sequence"/>
</dbReference>
<dbReference type="RefSeq" id="WP_189529448.1">
    <property type="nucleotide sequence ID" value="NZ_BMSV01000001.1"/>
</dbReference>
<evidence type="ECO:0000313" key="1">
    <source>
        <dbReference type="EMBL" id="GGP89262.1"/>
    </source>
</evidence>
<organism evidence="1 2">
    <name type="scientific">Streptomyces roseolilacinus</name>
    <dbReference type="NCBI Taxonomy" id="66904"/>
    <lineage>
        <taxon>Bacteria</taxon>
        <taxon>Bacillati</taxon>
        <taxon>Actinomycetota</taxon>
        <taxon>Actinomycetes</taxon>
        <taxon>Kitasatosporales</taxon>
        <taxon>Streptomycetaceae</taxon>
        <taxon>Streptomyces</taxon>
    </lineage>
</organism>